<dbReference type="PRINTS" id="PR00081">
    <property type="entry name" value="GDHRDH"/>
</dbReference>
<dbReference type="FunFam" id="3.40.50.720:FF:000084">
    <property type="entry name" value="Short-chain dehydrogenase reductase"/>
    <property type="match status" value="1"/>
</dbReference>
<evidence type="ECO:0000313" key="3">
    <source>
        <dbReference type="Proteomes" id="UP000253606"/>
    </source>
</evidence>
<dbReference type="Proteomes" id="UP000253606">
    <property type="component" value="Chromosome"/>
</dbReference>
<dbReference type="KEGG" id="abas:ACPOL_3146"/>
<proteinExistence type="inferred from homology"/>
<dbReference type="InterPro" id="IPR020904">
    <property type="entry name" value="Sc_DH/Rdtase_CS"/>
</dbReference>
<reference evidence="2 3" key="1">
    <citation type="journal article" date="2018" name="Front. Microbiol.">
        <title>Hydrolytic Capabilities as a Key to Environmental Success: Chitinolytic and Cellulolytic Acidobacteria From Acidic Sub-arctic Soils and Boreal Peatlands.</title>
        <authorList>
            <person name="Belova S.E."/>
            <person name="Ravin N.V."/>
            <person name="Pankratov T.A."/>
            <person name="Rakitin A.L."/>
            <person name="Ivanova A.A."/>
            <person name="Beletsky A.V."/>
            <person name="Mardanov A.V."/>
            <person name="Sinninghe Damste J.S."/>
            <person name="Dedysh S.N."/>
        </authorList>
    </citation>
    <scope>NUCLEOTIDE SEQUENCE [LARGE SCALE GENOMIC DNA]</scope>
    <source>
        <strain evidence="2 3">SBC82</strain>
    </source>
</reference>
<dbReference type="CDD" id="cd05233">
    <property type="entry name" value="SDR_c"/>
    <property type="match status" value="1"/>
</dbReference>
<evidence type="ECO:0000313" key="2">
    <source>
        <dbReference type="EMBL" id="AXC12441.1"/>
    </source>
</evidence>
<keyword evidence="3" id="KW-1185">Reference proteome</keyword>
<dbReference type="PANTHER" id="PTHR43975">
    <property type="entry name" value="ZGC:101858"/>
    <property type="match status" value="1"/>
</dbReference>
<protein>
    <submittedName>
        <fullName evidence="2">3-oxoacyl-[acyl-carrier protein] reductase</fullName>
    </submittedName>
</protein>
<accession>A0A2Z5FZX3</accession>
<dbReference type="PROSITE" id="PS00061">
    <property type="entry name" value="ADH_SHORT"/>
    <property type="match status" value="1"/>
</dbReference>
<dbReference type="Gene3D" id="3.40.50.720">
    <property type="entry name" value="NAD(P)-binding Rossmann-like Domain"/>
    <property type="match status" value="1"/>
</dbReference>
<sequence length="254" mass="26651">MKGLNMGKLSGKTALITGGNSGIGLATAKLMASEGAKVFITGRRQEALKSALDEIGSLGAGIQGDVSKIADLDRLAEELTTQNVKLDILFANAGAGTVLPIADVTEEHYYQIFDTNVKGVVFTVQKVLPLMNDGGSIILNSSITESKGMEAFSMYSASKAAVRNFARGWANDLKSRKIRVNAISPGVVITPGYNGLGMNDEQIKEYAAQSSAKTPAGRTGEPEEIAKAVLFLASDDSSFVNAENLVVDGGFSLV</sequence>
<organism evidence="2 3">
    <name type="scientific">Acidisarcina polymorpha</name>
    <dbReference type="NCBI Taxonomy" id="2211140"/>
    <lineage>
        <taxon>Bacteria</taxon>
        <taxon>Pseudomonadati</taxon>
        <taxon>Acidobacteriota</taxon>
        <taxon>Terriglobia</taxon>
        <taxon>Terriglobales</taxon>
        <taxon>Acidobacteriaceae</taxon>
        <taxon>Acidisarcina</taxon>
    </lineage>
</organism>
<dbReference type="PANTHER" id="PTHR43975:SF2">
    <property type="entry name" value="EG:BACR7A4.14 PROTEIN-RELATED"/>
    <property type="match status" value="1"/>
</dbReference>
<dbReference type="SUPFAM" id="SSF51735">
    <property type="entry name" value="NAD(P)-binding Rossmann-fold domains"/>
    <property type="match status" value="1"/>
</dbReference>
<evidence type="ECO:0000256" key="1">
    <source>
        <dbReference type="ARBA" id="ARBA00006484"/>
    </source>
</evidence>
<dbReference type="InterPro" id="IPR002347">
    <property type="entry name" value="SDR_fam"/>
</dbReference>
<gene>
    <name evidence="2" type="ORF">ACPOL_3146</name>
</gene>
<dbReference type="PRINTS" id="PR00080">
    <property type="entry name" value="SDRFAMILY"/>
</dbReference>
<dbReference type="Pfam" id="PF13561">
    <property type="entry name" value="adh_short_C2"/>
    <property type="match status" value="1"/>
</dbReference>
<comment type="similarity">
    <text evidence="1">Belongs to the short-chain dehydrogenases/reductases (SDR) family.</text>
</comment>
<dbReference type="EMBL" id="CP030840">
    <property type="protein sequence ID" value="AXC12441.1"/>
    <property type="molecule type" value="Genomic_DNA"/>
</dbReference>
<dbReference type="InterPro" id="IPR036291">
    <property type="entry name" value="NAD(P)-bd_dom_sf"/>
</dbReference>
<name>A0A2Z5FZX3_9BACT</name>
<dbReference type="AlphaFoldDB" id="A0A2Z5FZX3"/>